<accession>G7GK22</accession>
<name>G7GK22_9ACTN</name>
<keyword evidence="2" id="KW-1185">Reference proteome</keyword>
<reference evidence="1 2" key="1">
    <citation type="submission" date="2011-11" db="EMBL/GenBank/DDBJ databases">
        <title>Whole genome shotgun sequence of Gordonia amarae NBRC 15530.</title>
        <authorList>
            <person name="Takarada H."/>
            <person name="Hosoyama A."/>
            <person name="Tsuchikane K."/>
            <person name="Katsumata H."/>
            <person name="Yamazaki S."/>
            <person name="Fujita N."/>
        </authorList>
    </citation>
    <scope>NUCLEOTIDE SEQUENCE [LARGE SCALE GENOMIC DNA]</scope>
    <source>
        <strain evidence="1 2">NBRC 15530</strain>
    </source>
</reference>
<proteinExistence type="predicted"/>
<evidence type="ECO:0000313" key="1">
    <source>
        <dbReference type="EMBL" id="GAB03947.1"/>
    </source>
</evidence>
<dbReference type="EMBL" id="BAED01000008">
    <property type="protein sequence ID" value="GAB03947.1"/>
    <property type="molecule type" value="Genomic_DNA"/>
</dbReference>
<dbReference type="eggNOG" id="ENOG5031WDS">
    <property type="taxonomic scope" value="Bacteria"/>
</dbReference>
<dbReference type="Proteomes" id="UP000006023">
    <property type="component" value="Unassembled WGS sequence"/>
</dbReference>
<gene>
    <name evidence="1" type="ORF">GOAMR_08_00020</name>
</gene>
<protein>
    <submittedName>
        <fullName evidence="1">Uncharacterized protein</fullName>
    </submittedName>
</protein>
<comment type="caution">
    <text evidence="1">The sequence shown here is derived from an EMBL/GenBank/DDBJ whole genome shotgun (WGS) entry which is preliminary data.</text>
</comment>
<dbReference type="AlphaFoldDB" id="G7GK22"/>
<sequence>MWIAGECILLSDVVNLMKGTTAVHWYVGDVEFIGGVPTYLVDSTDDEPICLSWRLLTEVSRELPQVLDGRFLGSLHPLDLPHVSAILGHEYLDISGVYIEAFDSGSWRIIFTEDALDDGAFRAELAKLLLRDTTGSSGLSGS</sequence>
<dbReference type="STRING" id="1075090.GOAMR_08_00020"/>
<organism evidence="1 2">
    <name type="scientific">Gordonia amarae NBRC 15530</name>
    <dbReference type="NCBI Taxonomy" id="1075090"/>
    <lineage>
        <taxon>Bacteria</taxon>
        <taxon>Bacillati</taxon>
        <taxon>Actinomycetota</taxon>
        <taxon>Actinomycetes</taxon>
        <taxon>Mycobacteriales</taxon>
        <taxon>Gordoniaceae</taxon>
        <taxon>Gordonia</taxon>
    </lineage>
</organism>
<evidence type="ECO:0000313" key="2">
    <source>
        <dbReference type="Proteomes" id="UP000006023"/>
    </source>
</evidence>